<organism evidence="18 19">
    <name type="scientific">Rhizoctonia solani</name>
    <dbReference type="NCBI Taxonomy" id="456999"/>
    <lineage>
        <taxon>Eukaryota</taxon>
        <taxon>Fungi</taxon>
        <taxon>Dikarya</taxon>
        <taxon>Basidiomycota</taxon>
        <taxon>Agaricomycotina</taxon>
        <taxon>Agaricomycetes</taxon>
        <taxon>Cantharellales</taxon>
        <taxon>Ceratobasidiaceae</taxon>
        <taxon>Rhizoctonia</taxon>
    </lineage>
</organism>
<feature type="compositionally biased region" description="Polar residues" evidence="15">
    <location>
        <begin position="23"/>
        <end position="51"/>
    </location>
</feature>
<comment type="function">
    <text evidence="12">Polymerizes chitin, a structural polymer of the cell wall and septum, by transferring the sugar moiety of UDP-GlcNAc to the non-reducing end of the growing chitin polymer.</text>
</comment>
<dbReference type="Pfam" id="PF07687">
    <property type="entry name" value="M20_dimer"/>
    <property type="match status" value="1"/>
</dbReference>
<sequence length="1741" mass="192295">MSGRPVLQADEQGGYQDPFHDNQVYSMSTYGSSAQNPFESTASLPQSQQYGDSHAPSRYDLHDDEEKPLTSSYGGSYPPMSGPGGFIDPSAYGDPHGRPASVYSTSMTPAARQDEQWRRRQTIKRGKTKRVKLQSGNFIADYAVPTAVASAVEARHKNVNSNEFTHMRYTAATCDPDDFTTENGWSLRTSNYGRQTELLIAVTSYNEDKVLYARTLHGVMLNIRDICKTKQSKYWKKHAEEGTPAWQKITVALIVDGLEPMDKSVLDILATVGVYQDGVMKKEVDKKETVAHIFEYTTQLSIDSDMQLVQPHGEDANNLVPVQIIFVLKAKNQKKINSHRWLFNAIGKMLQPEICVLIDAGTKPGHKSIYYLWEAFYNDPNLGGACGEIHAMIGKGGKKLLNPLVAAQNFEYKMSNILDKPLESSFGYVSVLPGAFSAYRYRAILGRPLEQYFHGDHSLADRLGKKGIHGMNIFTKNMFLAEDRILCFELVAKAGDRWTLTYVKPSKAETDVPESAAELIGQRRRWLNGSFAASVYSLVHFFKLYKSGHGIVRMFFFHIQGLYNVFSLIFSWFALANLWLTFSIIIELLPAQKIYIFGTEAVTFYINQAFEWIYLAFLAVQFVLALGNRPKGERMAYFITLCVFAVLALYLIVCSIWLTVLAFKGVSFTAGSSTSQKFGELLSGTNGVLMAALVATFGIYFIASFLYRDPWHMFSSFPQYMLLAPSFTNVLNTYAFCNLHDVSWGTKGSDKADVLPSVSSSKKEGATAVVEDTEKIQEDIDAAFEETVKRAVTKIEVKEEIEKPTMDDSNKTFRTRLVACWMLSNAALAVLIEQVNGLNTTEADQKRIQNTYFSVILWCTFGLSMVRFIGCLYYFIRRNMFPELVFALPTAWPVFSRASKGVYDIQGHRGGRGATVESTLPAFAWGLIYGATTLEFDNGLTKDGHVIVWHDESIDGLKCKDTKPVTSNDPLFPYVGKYIANLTLAQIKTLDCGSERLDGFPLQALYPGTKISTLPELFDFLDCADPGHDVELNIESKVDAQFPNLTRSPEDFANAQYKLFKSSKYYGKITYQSFDWRTLILMKKIDAKIPRAALIDSSTIYGANKTTSTWLAGLRPDSFPGATLGVQVAQAAKSIDSNILSPQATDGSSGSIDPNIPGYISFTTEDMVKEAHKSGMLVKPWTVNRLNIAEQIYGWGVDGIITDYPEVVEPIQPSSETNRKLAEELGAAFADPSFEAIAAEYLGGAVRIPTESYDVMDPVGTDPRWEVFYKLSEHLLRTYPRVHTTLTQTRINTHALLYYWPGSDNALKPIFLTAHQDVVPVDPKTTSSWIHPPYSGSYDGTWIWGRGTADDKSGLIGIMVTLERLIESGFKPKRGILIGFGIDEESTGLYGANRIAKYIEEHYGKNSISMLVDEGDGIENFGGIPVALTAVGEKGYFDVAIEVATPGGHSSVPPAHTTIGILASLIAEIESTPYVPELARSSPIYGLLQCSAVHVPSIPSSVRSSILRSVCPVQASASQRQKCDKALHEVERALFEADSDLNRGNEDTARSYRSLLSTTQAVDMVTGGVKANALPELASAVINHRIRTDSSVSAVQSAITTKLLPLAKKYNLTLTAFSELNVTTGGGGGIVLSNAFGVALEPAPVSPTEGSTAAAYRLLSGVIRRTRGDQTIVSPALMGGNTDTCSYWNLTANIFRYSHLSKQDIYDGIHTVNEAIRAKGFVEMIQFFTNLILTADDATDI</sequence>
<proteinExistence type="inferred from homology"/>
<dbReference type="CDD" id="cd04190">
    <property type="entry name" value="Chitin_synth_C"/>
    <property type="match status" value="1"/>
</dbReference>
<name>A0A8H2XA26_9AGAM</name>
<dbReference type="PANTHER" id="PTHR22914">
    <property type="entry name" value="CHITIN SYNTHASE"/>
    <property type="match status" value="1"/>
</dbReference>
<evidence type="ECO:0000256" key="10">
    <source>
        <dbReference type="ARBA" id="ARBA00023136"/>
    </source>
</evidence>
<comment type="catalytic activity">
    <reaction evidence="14">
        <text>[(1-&gt;4)-N-acetyl-beta-D-glucosaminyl](n) + UDP-N-acetyl-alpha-D-glucosamine = [(1-&gt;4)-N-acetyl-beta-D-glucosaminyl](n+1) + UDP + H(+)</text>
        <dbReference type="Rhea" id="RHEA:16637"/>
        <dbReference type="Rhea" id="RHEA-COMP:9593"/>
        <dbReference type="Rhea" id="RHEA-COMP:9595"/>
        <dbReference type="ChEBI" id="CHEBI:15378"/>
        <dbReference type="ChEBI" id="CHEBI:17029"/>
        <dbReference type="ChEBI" id="CHEBI:57705"/>
        <dbReference type="ChEBI" id="CHEBI:58223"/>
        <dbReference type="EC" id="2.4.1.16"/>
    </reaction>
</comment>
<feature type="region of interest" description="Disordered" evidence="15">
    <location>
        <begin position="1"/>
        <end position="119"/>
    </location>
</feature>
<keyword evidence="4" id="KW-1003">Cell membrane</keyword>
<feature type="domain" description="GP-PDE" evidence="17">
    <location>
        <begin position="903"/>
        <end position="1212"/>
    </location>
</feature>
<dbReference type="GO" id="GO:0030428">
    <property type="term" value="C:cell septum"/>
    <property type="evidence" value="ECO:0007669"/>
    <property type="project" value="TreeGrafter"/>
</dbReference>
<evidence type="ECO:0000256" key="13">
    <source>
        <dbReference type="ARBA" id="ARBA00038055"/>
    </source>
</evidence>
<evidence type="ECO:0000256" key="11">
    <source>
        <dbReference type="ARBA" id="ARBA00023316"/>
    </source>
</evidence>
<dbReference type="GO" id="GO:0006629">
    <property type="term" value="P:lipid metabolic process"/>
    <property type="evidence" value="ECO:0007669"/>
    <property type="project" value="InterPro"/>
</dbReference>
<dbReference type="InterPro" id="IPR030395">
    <property type="entry name" value="GP_PDE_dom"/>
</dbReference>
<feature type="transmembrane region" description="Helical" evidence="16">
    <location>
        <begin position="526"/>
        <end position="545"/>
    </location>
</feature>
<evidence type="ECO:0000256" key="16">
    <source>
        <dbReference type="SAM" id="Phobius"/>
    </source>
</evidence>
<reference evidence="18" key="1">
    <citation type="submission" date="2021-01" db="EMBL/GenBank/DDBJ databases">
        <authorList>
            <person name="Kaushik A."/>
        </authorList>
    </citation>
    <scope>NUCLEOTIDE SEQUENCE</scope>
    <source>
        <strain evidence="18">AG3-T5</strain>
    </source>
</reference>
<dbReference type="SUPFAM" id="SSF53187">
    <property type="entry name" value="Zn-dependent exopeptidases"/>
    <property type="match status" value="1"/>
</dbReference>
<evidence type="ECO:0000256" key="2">
    <source>
        <dbReference type="ARBA" id="ARBA00006247"/>
    </source>
</evidence>
<gene>
    <name evidence="18" type="ORF">RDB_LOCUS40642</name>
</gene>
<keyword evidence="11" id="KW-0961">Cell wall biogenesis/degradation</keyword>
<comment type="similarity">
    <text evidence="2">Belongs to the peptidase M20A family.</text>
</comment>
<keyword evidence="8" id="KW-0378">Hydrolase</keyword>
<evidence type="ECO:0000256" key="6">
    <source>
        <dbReference type="ARBA" id="ARBA00022679"/>
    </source>
</evidence>
<evidence type="ECO:0000313" key="19">
    <source>
        <dbReference type="Proteomes" id="UP000663841"/>
    </source>
</evidence>
<dbReference type="InterPro" id="IPR002933">
    <property type="entry name" value="Peptidase_M20"/>
</dbReference>
<evidence type="ECO:0000256" key="4">
    <source>
        <dbReference type="ARBA" id="ARBA00022475"/>
    </source>
</evidence>
<dbReference type="PANTHER" id="PTHR22914:SF11">
    <property type="entry name" value="CHITIN SYNTHASE B"/>
    <property type="match status" value="1"/>
</dbReference>
<evidence type="ECO:0000313" key="18">
    <source>
        <dbReference type="EMBL" id="CAE6419494.1"/>
    </source>
</evidence>
<evidence type="ECO:0000256" key="9">
    <source>
        <dbReference type="ARBA" id="ARBA00022989"/>
    </source>
</evidence>
<comment type="subcellular location">
    <subcellularLocation>
        <location evidence="1">Cell membrane</location>
        <topology evidence="1">Multi-pass membrane protein</topology>
    </subcellularLocation>
</comment>
<dbReference type="Gene3D" id="3.40.630.10">
    <property type="entry name" value="Zn peptidases"/>
    <property type="match status" value="1"/>
</dbReference>
<feature type="transmembrane region" description="Helical" evidence="16">
    <location>
        <begin position="609"/>
        <end position="626"/>
    </location>
</feature>
<feature type="compositionally biased region" description="Basic and acidic residues" evidence="15">
    <location>
        <begin position="55"/>
        <end position="68"/>
    </location>
</feature>
<keyword evidence="9 16" id="KW-1133">Transmembrane helix</keyword>
<dbReference type="GO" id="GO:0005886">
    <property type="term" value="C:plasma membrane"/>
    <property type="evidence" value="ECO:0007669"/>
    <property type="project" value="UniProtKB-SubCell"/>
</dbReference>
<evidence type="ECO:0000256" key="8">
    <source>
        <dbReference type="ARBA" id="ARBA00022801"/>
    </source>
</evidence>
<dbReference type="PROSITE" id="PS51704">
    <property type="entry name" value="GP_PDE"/>
    <property type="match status" value="1"/>
</dbReference>
<dbReference type="EC" id="2.4.1.16" evidence="3"/>
<keyword evidence="5" id="KW-0328">Glycosyltransferase</keyword>
<dbReference type="GO" id="GO:0071555">
    <property type="term" value="P:cell wall organization"/>
    <property type="evidence" value="ECO:0007669"/>
    <property type="project" value="UniProtKB-KW"/>
</dbReference>
<evidence type="ECO:0000256" key="12">
    <source>
        <dbReference type="ARBA" id="ARBA00024009"/>
    </source>
</evidence>
<dbReference type="EMBL" id="CAJMWW010000072">
    <property type="protein sequence ID" value="CAE6419494.1"/>
    <property type="molecule type" value="Genomic_DNA"/>
</dbReference>
<evidence type="ECO:0000256" key="3">
    <source>
        <dbReference type="ARBA" id="ARBA00012543"/>
    </source>
</evidence>
<dbReference type="GO" id="GO:0004100">
    <property type="term" value="F:chitin synthase activity"/>
    <property type="evidence" value="ECO:0007669"/>
    <property type="project" value="UniProtKB-EC"/>
</dbReference>
<keyword evidence="7 16" id="KW-0812">Transmembrane</keyword>
<feature type="transmembrane region" description="Helical" evidence="16">
    <location>
        <begin position="638"/>
        <end position="663"/>
    </location>
</feature>
<dbReference type="Pfam" id="PF08407">
    <property type="entry name" value="Chitin_synth_1N"/>
    <property type="match status" value="1"/>
</dbReference>
<keyword evidence="6" id="KW-0808">Transferase</keyword>
<evidence type="ECO:0000256" key="1">
    <source>
        <dbReference type="ARBA" id="ARBA00004651"/>
    </source>
</evidence>
<comment type="caution">
    <text evidence="18">The sequence shown here is derived from an EMBL/GenBank/DDBJ whole genome shotgun (WGS) entry which is preliminary data.</text>
</comment>
<evidence type="ECO:0000259" key="17">
    <source>
        <dbReference type="PROSITE" id="PS51704"/>
    </source>
</evidence>
<dbReference type="Gene3D" id="3.30.70.360">
    <property type="match status" value="1"/>
</dbReference>
<dbReference type="Gene3D" id="3.20.20.190">
    <property type="entry name" value="Phosphatidylinositol (PI) phosphodiesterase"/>
    <property type="match status" value="1"/>
</dbReference>
<dbReference type="InterPro" id="IPR013616">
    <property type="entry name" value="Chitin_synth_N"/>
</dbReference>
<evidence type="ECO:0000256" key="7">
    <source>
        <dbReference type="ARBA" id="ARBA00022692"/>
    </source>
</evidence>
<evidence type="ECO:0000256" key="14">
    <source>
        <dbReference type="ARBA" id="ARBA00048014"/>
    </source>
</evidence>
<dbReference type="InterPro" id="IPR029044">
    <property type="entry name" value="Nucleotide-diphossugar_trans"/>
</dbReference>
<dbReference type="SUPFAM" id="SSF53448">
    <property type="entry name" value="Nucleotide-diphospho-sugar transferases"/>
    <property type="match status" value="1"/>
</dbReference>
<feature type="transmembrane region" description="Helical" evidence="16">
    <location>
        <begin position="683"/>
        <end position="707"/>
    </location>
</feature>
<dbReference type="GO" id="GO:0008081">
    <property type="term" value="F:phosphoric diester hydrolase activity"/>
    <property type="evidence" value="ECO:0007669"/>
    <property type="project" value="InterPro"/>
</dbReference>
<keyword evidence="10 16" id="KW-0472">Membrane</keyword>
<dbReference type="InterPro" id="IPR004835">
    <property type="entry name" value="Chitin_synth"/>
</dbReference>
<dbReference type="PROSITE" id="PS00759">
    <property type="entry name" value="ARGE_DAPE_CPG2_2"/>
    <property type="match status" value="1"/>
</dbReference>
<dbReference type="Proteomes" id="UP000663841">
    <property type="component" value="Unassembled WGS sequence"/>
</dbReference>
<comment type="similarity">
    <text evidence="13">Belongs to the chitin synthase family. Class III subfamily.</text>
</comment>
<dbReference type="InterPro" id="IPR011650">
    <property type="entry name" value="Peptidase_M20_dimer"/>
</dbReference>
<dbReference type="Pfam" id="PF03009">
    <property type="entry name" value="GDPD"/>
    <property type="match status" value="1"/>
</dbReference>
<dbReference type="InterPro" id="IPR017946">
    <property type="entry name" value="PLC-like_Pdiesterase_TIM-brl"/>
</dbReference>
<dbReference type="Pfam" id="PF01644">
    <property type="entry name" value="Chitin_synth_1"/>
    <property type="match status" value="1"/>
</dbReference>
<dbReference type="InterPro" id="IPR001261">
    <property type="entry name" value="ArgE/DapE_CS"/>
</dbReference>
<feature type="transmembrane region" description="Helical" evidence="16">
    <location>
        <begin position="852"/>
        <end position="876"/>
    </location>
</feature>
<dbReference type="GO" id="GO:0006031">
    <property type="term" value="P:chitin biosynthetic process"/>
    <property type="evidence" value="ECO:0007669"/>
    <property type="project" value="TreeGrafter"/>
</dbReference>
<evidence type="ECO:0000256" key="15">
    <source>
        <dbReference type="SAM" id="MobiDB-lite"/>
    </source>
</evidence>
<feature type="transmembrane region" description="Helical" evidence="16">
    <location>
        <begin position="565"/>
        <end position="589"/>
    </location>
</feature>
<dbReference type="CDD" id="cd05674">
    <property type="entry name" value="M20_yscS"/>
    <property type="match status" value="1"/>
</dbReference>
<accession>A0A8H2XA26</accession>
<protein>
    <recommendedName>
        <fullName evidence="3">chitin synthase</fullName>
        <ecNumber evidence="3">2.4.1.16</ecNumber>
    </recommendedName>
</protein>
<dbReference type="Pfam" id="PF01546">
    <property type="entry name" value="Peptidase_M20"/>
    <property type="match status" value="1"/>
</dbReference>
<dbReference type="SUPFAM" id="SSF51695">
    <property type="entry name" value="PLC-like phosphodiesterases"/>
    <property type="match status" value="1"/>
</dbReference>
<evidence type="ECO:0000256" key="5">
    <source>
        <dbReference type="ARBA" id="ARBA00022676"/>
    </source>
</evidence>